<evidence type="ECO:0000313" key="14">
    <source>
        <dbReference type="Proteomes" id="UP001500782"/>
    </source>
</evidence>
<dbReference type="CDD" id="cd07714">
    <property type="entry name" value="RNaseJ_MBL-fold"/>
    <property type="match status" value="1"/>
</dbReference>
<comment type="subunit">
    <text evidence="10">Homodimer, may be a subunit of the RNA degradosome.</text>
</comment>
<evidence type="ECO:0000256" key="2">
    <source>
        <dbReference type="ARBA" id="ARBA00022552"/>
    </source>
</evidence>
<evidence type="ECO:0000256" key="5">
    <source>
        <dbReference type="ARBA" id="ARBA00022759"/>
    </source>
</evidence>
<comment type="cofactor">
    <cofactor evidence="11">
        <name>Zn(2+)</name>
        <dbReference type="ChEBI" id="CHEBI:29105"/>
    </cofactor>
    <text evidence="11">Binds 2 Zn(2+) ions per subunit. It is not clear if Zn(2+) or Mg(2+) is physiologically important.</text>
</comment>
<accession>A0ABP3G291</accession>
<feature type="domain" description="Metallo-beta-lactamase" evidence="12">
    <location>
        <begin position="20"/>
        <end position="215"/>
    </location>
</feature>
<comment type="subcellular location">
    <subcellularLocation>
        <location evidence="10 11">Cytoplasm</location>
    </subcellularLocation>
</comment>
<dbReference type="Pfam" id="PF17770">
    <property type="entry name" value="RNase_J_C"/>
    <property type="match status" value="1"/>
</dbReference>
<evidence type="ECO:0000256" key="6">
    <source>
        <dbReference type="ARBA" id="ARBA00022801"/>
    </source>
</evidence>
<evidence type="ECO:0000256" key="4">
    <source>
        <dbReference type="ARBA" id="ARBA00022723"/>
    </source>
</evidence>
<dbReference type="InterPro" id="IPR030854">
    <property type="entry name" value="RNase_J_bac"/>
</dbReference>
<dbReference type="InterPro" id="IPR001279">
    <property type="entry name" value="Metallo-B-lactamas"/>
</dbReference>
<dbReference type="Pfam" id="PF00753">
    <property type="entry name" value="Lactamase_B"/>
    <property type="match status" value="1"/>
</dbReference>
<dbReference type="HAMAP" id="MF_01491">
    <property type="entry name" value="RNase_J_bact"/>
    <property type="match status" value="1"/>
</dbReference>
<keyword evidence="6 10" id="KW-0378">Hydrolase</keyword>
<proteinExistence type="inferred from homology"/>
<dbReference type="EC" id="3.1.-.-" evidence="10 11"/>
<dbReference type="Gene3D" id="3.60.15.10">
    <property type="entry name" value="Ribonuclease Z/Hydroxyacylglutathione hydrolase-like"/>
    <property type="match status" value="1"/>
</dbReference>
<evidence type="ECO:0000256" key="3">
    <source>
        <dbReference type="ARBA" id="ARBA00022722"/>
    </source>
</evidence>
<dbReference type="InterPro" id="IPR004613">
    <property type="entry name" value="RNase_J"/>
</dbReference>
<dbReference type="Gene3D" id="3.10.20.580">
    <property type="match status" value="1"/>
</dbReference>
<dbReference type="InterPro" id="IPR055132">
    <property type="entry name" value="RNase_J_b_CASP"/>
</dbReference>
<comment type="caution">
    <text evidence="13">The sequence shown here is derived from an EMBL/GenBank/DDBJ whole genome shotgun (WGS) entry which is preliminary data.</text>
</comment>
<dbReference type="InterPro" id="IPR042173">
    <property type="entry name" value="RNase_J_2"/>
</dbReference>
<dbReference type="InterPro" id="IPR011108">
    <property type="entry name" value="RMMBL"/>
</dbReference>
<evidence type="ECO:0000256" key="9">
    <source>
        <dbReference type="ARBA" id="ARBA00022884"/>
    </source>
</evidence>
<dbReference type="PANTHER" id="PTHR43694:SF4">
    <property type="entry name" value="RIBONUCLEASE J 2"/>
    <property type="match status" value="1"/>
</dbReference>
<dbReference type="InterPro" id="IPR041636">
    <property type="entry name" value="RNase_J_C"/>
</dbReference>
<evidence type="ECO:0000313" key="13">
    <source>
        <dbReference type="EMBL" id="GAA0332256.1"/>
    </source>
</evidence>
<dbReference type="SMART" id="SM00849">
    <property type="entry name" value="Lactamase_B"/>
    <property type="match status" value="1"/>
</dbReference>
<dbReference type="EMBL" id="BAAADJ010000022">
    <property type="protein sequence ID" value="GAA0332256.1"/>
    <property type="molecule type" value="Genomic_DNA"/>
</dbReference>
<name>A0ABP3G291_9BACI</name>
<comment type="similarity">
    <text evidence="10 11">Belongs to the metallo-beta-lactamase superfamily. RNA-metabolizing metallo-beta-lactamase-like family. Bacterial RNase J subfamily.</text>
</comment>
<sequence>MTTQIENIRIIPLGGVGEIGKNMYVVEVENQLFILDSGYMMPEDEMLGIDIVIPDLTYIIENKARVKAIFLSHGHDDQIGALPFLLRHVQCPVYGAKLTLTLAKAQLKEHGYKGKHRFFEIDSNRDLTFGETKVSFFRTNHTIPDSFGICIHTDQGAIVYSGDFKFDQSATGKYRADLGKMAQIGQSGVLCLLSDSMQAETPGYTTSDAFLYKEMSNAFGGANGRMIVGCYTSDLIRIQQVFDAAYENNRKVAVFGKQLKRFFEGAINGGYLNVPEDIHISTDEMRKYEDHELVILVTGSQGDLLEALQKMAKKQHRTIHIDESDTVLLSTPVPMGGEVFVYRTLDLLSRSGAHVISSHKHLRADGHGSQEDLKLMMNLMQPKYLIPVHGEYRALYAHAKIGKEAGISPENILIPDRGDIIECSEKGISQIGKVPAGNVLIDGIGVGDVGNIVLRDRKLLSQDGIFIIVVTINKAKKEVTAGPEVLSRGFVYVRESEKLMEESATKVKEIVETTLLESKHIDWASLKQNIRDQLYSYLFEKTKRRPMILPIIMEV</sequence>
<dbReference type="RefSeq" id="WP_343799296.1">
    <property type="nucleotide sequence ID" value="NZ_BAAADJ010000022.1"/>
</dbReference>
<keyword evidence="2 10" id="KW-0698">rRNA processing</keyword>
<dbReference type="Pfam" id="PF22505">
    <property type="entry name" value="RNase_J_b_CASP"/>
    <property type="match status" value="1"/>
</dbReference>
<protein>
    <recommendedName>
        <fullName evidence="10 11">Ribonuclease J</fullName>
        <shortName evidence="10">RNase J</shortName>
        <ecNumber evidence="10 11">3.1.-.-</ecNumber>
    </recommendedName>
</protein>
<keyword evidence="5 10" id="KW-0255">Endonuclease</keyword>
<evidence type="ECO:0000256" key="8">
    <source>
        <dbReference type="ARBA" id="ARBA00022839"/>
    </source>
</evidence>
<keyword evidence="14" id="KW-1185">Reference proteome</keyword>
<dbReference type="NCBIfam" id="TIGR00649">
    <property type="entry name" value="MG423"/>
    <property type="match status" value="1"/>
</dbReference>
<dbReference type="Pfam" id="PF07521">
    <property type="entry name" value="RMMBL"/>
    <property type="match status" value="1"/>
</dbReference>
<dbReference type="PANTHER" id="PTHR43694">
    <property type="entry name" value="RIBONUCLEASE J"/>
    <property type="match status" value="1"/>
</dbReference>
<comment type="caution">
    <text evidence="10">Lacks conserved residue(s) required for the propagation of feature annotation.</text>
</comment>
<evidence type="ECO:0000256" key="1">
    <source>
        <dbReference type="ARBA" id="ARBA00022490"/>
    </source>
</evidence>
<comment type="function">
    <text evidence="10">An RNase that has 5'-3' exonuclease and possibly endonuclease activity. Involved in maturation of rRNA and in some organisms also mRNA maturation and/or decay.</text>
</comment>
<evidence type="ECO:0000256" key="10">
    <source>
        <dbReference type="HAMAP-Rule" id="MF_01491"/>
    </source>
</evidence>
<dbReference type="SUPFAM" id="SSF56281">
    <property type="entry name" value="Metallo-hydrolase/oxidoreductase"/>
    <property type="match status" value="1"/>
</dbReference>
<dbReference type="Gene3D" id="3.40.50.10710">
    <property type="entry name" value="Metallo-hydrolase/oxidoreductase"/>
    <property type="match status" value="1"/>
</dbReference>
<organism evidence="13 14">
    <name type="scientific">Bacillus carboniphilus</name>
    <dbReference type="NCBI Taxonomy" id="86663"/>
    <lineage>
        <taxon>Bacteria</taxon>
        <taxon>Bacillati</taxon>
        <taxon>Bacillota</taxon>
        <taxon>Bacilli</taxon>
        <taxon>Bacillales</taxon>
        <taxon>Bacillaceae</taxon>
        <taxon>Bacillus</taxon>
    </lineage>
</organism>
<evidence type="ECO:0000256" key="11">
    <source>
        <dbReference type="PIRNR" id="PIRNR004803"/>
    </source>
</evidence>
<keyword evidence="4 11" id="KW-0479">Metal-binding</keyword>
<dbReference type="Proteomes" id="UP001500782">
    <property type="component" value="Unassembled WGS sequence"/>
</dbReference>
<reference evidence="14" key="1">
    <citation type="journal article" date="2019" name="Int. J. Syst. Evol. Microbiol.">
        <title>The Global Catalogue of Microorganisms (GCM) 10K type strain sequencing project: providing services to taxonomists for standard genome sequencing and annotation.</title>
        <authorList>
            <consortium name="The Broad Institute Genomics Platform"/>
            <consortium name="The Broad Institute Genome Sequencing Center for Infectious Disease"/>
            <person name="Wu L."/>
            <person name="Ma J."/>
        </authorList>
    </citation>
    <scope>NUCLEOTIDE SEQUENCE [LARGE SCALE GENOMIC DNA]</scope>
    <source>
        <strain evidence="14">JCM 9731</strain>
    </source>
</reference>
<keyword evidence="9 10" id="KW-0694">RNA-binding</keyword>
<dbReference type="InterPro" id="IPR036866">
    <property type="entry name" value="RibonucZ/Hydroxyglut_hydro"/>
</dbReference>
<dbReference type="PIRSF" id="PIRSF004803">
    <property type="entry name" value="RnjA"/>
    <property type="match status" value="1"/>
</dbReference>
<evidence type="ECO:0000259" key="12">
    <source>
        <dbReference type="SMART" id="SM00849"/>
    </source>
</evidence>
<keyword evidence="8 10" id="KW-0269">Exonuclease</keyword>
<evidence type="ECO:0000256" key="7">
    <source>
        <dbReference type="ARBA" id="ARBA00022833"/>
    </source>
</evidence>
<keyword evidence="3 10" id="KW-0540">Nuclease</keyword>
<keyword evidence="7" id="KW-0862">Zinc</keyword>
<keyword evidence="1 10" id="KW-0963">Cytoplasm</keyword>
<gene>
    <name evidence="10" type="primary">rnj</name>
    <name evidence="13" type="ORF">GCM10008967_23630</name>
</gene>